<organism evidence="14 15">
    <name type="scientific">Eublepharis macularius</name>
    <name type="common">Leopard gecko</name>
    <name type="synonym">Cyrtodactylus macularius</name>
    <dbReference type="NCBI Taxonomy" id="481883"/>
    <lineage>
        <taxon>Eukaryota</taxon>
        <taxon>Metazoa</taxon>
        <taxon>Chordata</taxon>
        <taxon>Craniata</taxon>
        <taxon>Vertebrata</taxon>
        <taxon>Euteleostomi</taxon>
        <taxon>Lepidosauria</taxon>
        <taxon>Squamata</taxon>
        <taxon>Bifurcata</taxon>
        <taxon>Gekkota</taxon>
        <taxon>Eublepharidae</taxon>
        <taxon>Eublepharinae</taxon>
        <taxon>Eublepharis</taxon>
    </lineage>
</organism>
<feature type="domain" description="G-protein coupled receptors family 3 profile" evidence="13">
    <location>
        <begin position="621"/>
        <end position="877"/>
    </location>
</feature>
<sequence>MGLIRDEEAVLSVLGIGGHKCHLLTFGMEAFEREGDILIGGIFPLHSHQSSDVVSIAFTERPNPTSCHRSVQRQRILPNNSSSEIAKDSFVRVGQNSNLSLWFYKLIQTMVYAVEELNQDPTILPNVTLGFQIFDSCQTVSRALLGTMRFLTGQQKAIPNFRCQRHPLLAGIIAESGIVESRTIARLLDLNRYPQISYFPTGPVTSDGSQFLSFFRTVPSNKFQALGLARLVLHFSWTWIGLLGENSEYGKQGVEVVREQIVKSSACVAFLHMLPLSPNTENTLTVVQTIAESQARVIVAFCGIEVLTVLDQLYEHGVEGRVWLYSESMSHIIIFSNRKALQMLDGSLAVVSHKEKVPGLKDFILRLHPSSSPEDVFIQEFWSNVFNCQWNTSSGEGTDSTHRCTGQESLENGMNSFLSMPGFGLAFSVHNAVYAIAHALHSMAQKEFRGPKKIGNKNRVETHGFKPWKLLQYLRKVSFKNKAGEEVSFDEHGDLPAVLDIFNTRFLPEGNFRIAPVGRIAFSPSRNKELEINESAILWAGGGTKAPVSVCTPNCPRGYHRAHLSHRATCCFDCIPCADGEMANQTDSSICIRCPEDQWPNEGQTRCLPKRELFLSFHEPLGASLAGTSVCGSFLPVLILALFVAHRDTPLVRANSRELSYLLLSGLTVSFLSCLLFLGRPTRSTCLLRPVVFGLNFSLCLSCLLAKTLLVVTAFKATNPGSHMKQWLNSRVPRAVVLWGCLPQFLLCSVWLAVSPPSPEKDTYSIPQAVTLLCDKGSQAAFWAMLAYLALLAGFSLAGAFLARNLPDAFNEAWLICFSLLGCLGVWLAFIPVYLTAKGWYESATAAFAILGSSAALLSGMFFPKCYILLLHPELNTKGYFMRKGKGSAI</sequence>
<reference evidence="15" key="1">
    <citation type="submission" date="2025-08" db="UniProtKB">
        <authorList>
            <consortium name="RefSeq"/>
        </authorList>
    </citation>
    <scope>IDENTIFICATION</scope>
    <source>
        <tissue evidence="15">Blood</tissue>
    </source>
</reference>
<feature type="transmembrane region" description="Helical" evidence="12">
    <location>
        <begin position="847"/>
        <end position="870"/>
    </location>
</feature>
<keyword evidence="8 12" id="KW-0472">Membrane</keyword>
<evidence type="ECO:0000256" key="4">
    <source>
        <dbReference type="ARBA" id="ARBA00022692"/>
    </source>
</evidence>
<evidence type="ECO:0000256" key="12">
    <source>
        <dbReference type="SAM" id="Phobius"/>
    </source>
</evidence>
<dbReference type="Gene3D" id="3.40.50.2300">
    <property type="match status" value="2"/>
</dbReference>
<dbReference type="InterPro" id="IPR000337">
    <property type="entry name" value="GPCR_3"/>
</dbReference>
<dbReference type="Pfam" id="PF00003">
    <property type="entry name" value="7tm_3"/>
    <property type="match status" value="1"/>
</dbReference>
<dbReference type="GeneID" id="129339771"/>
<keyword evidence="4 12" id="KW-0812">Transmembrane</keyword>
<dbReference type="RefSeq" id="XP_054850329.1">
    <property type="nucleotide sequence ID" value="XM_054994354.1"/>
</dbReference>
<dbReference type="Pfam" id="PF01094">
    <property type="entry name" value="ANF_receptor"/>
    <property type="match status" value="1"/>
</dbReference>
<dbReference type="Gene3D" id="2.10.50.30">
    <property type="entry name" value="GPCR, family 3, nine cysteines domain"/>
    <property type="match status" value="1"/>
</dbReference>
<evidence type="ECO:0000313" key="15">
    <source>
        <dbReference type="RefSeq" id="XP_054850329.1"/>
    </source>
</evidence>
<keyword evidence="6 12" id="KW-1133">Transmembrane helix</keyword>
<dbReference type="CDD" id="cd06365">
    <property type="entry name" value="PBP1_pheromone_receptor"/>
    <property type="match status" value="1"/>
</dbReference>
<evidence type="ECO:0000259" key="13">
    <source>
        <dbReference type="PROSITE" id="PS50259"/>
    </source>
</evidence>
<feature type="transmembrane region" description="Helical" evidence="12">
    <location>
        <begin position="814"/>
        <end position="835"/>
    </location>
</feature>
<dbReference type="InterPro" id="IPR011500">
    <property type="entry name" value="GPCR_3_9-Cys_dom"/>
</dbReference>
<dbReference type="InterPro" id="IPR017978">
    <property type="entry name" value="GPCR_3_C"/>
</dbReference>
<dbReference type="InterPro" id="IPR004073">
    <property type="entry name" value="GPCR_3_vmron_rcpt_2"/>
</dbReference>
<evidence type="ECO:0000256" key="10">
    <source>
        <dbReference type="ARBA" id="ARBA00023180"/>
    </source>
</evidence>
<dbReference type="SUPFAM" id="SSF53822">
    <property type="entry name" value="Periplasmic binding protein-like I"/>
    <property type="match status" value="1"/>
</dbReference>
<dbReference type="AlphaFoldDB" id="A0AA97K8B6"/>
<proteinExistence type="inferred from homology"/>
<gene>
    <name evidence="15" type="primary">LOC129339771</name>
</gene>
<comment type="subcellular location">
    <subcellularLocation>
        <location evidence="1">Cell membrane</location>
        <topology evidence="1">Multi-pass membrane protein</topology>
    </subcellularLocation>
</comment>
<keyword evidence="3" id="KW-1003">Cell membrane</keyword>
<feature type="transmembrane region" description="Helical" evidence="12">
    <location>
        <begin position="658"/>
        <end position="679"/>
    </location>
</feature>
<comment type="similarity">
    <text evidence="2">Belongs to the G-protein coupled receptor 3 family.</text>
</comment>
<evidence type="ECO:0000256" key="5">
    <source>
        <dbReference type="ARBA" id="ARBA00022729"/>
    </source>
</evidence>
<dbReference type="InterPro" id="IPR000068">
    <property type="entry name" value="GPCR_3_Ca_sens_rcpt-rel"/>
</dbReference>
<dbReference type="Proteomes" id="UP001190640">
    <property type="component" value="Chromosome 12"/>
</dbReference>
<keyword evidence="9" id="KW-0675">Receptor</keyword>
<dbReference type="PROSITE" id="PS50259">
    <property type="entry name" value="G_PROTEIN_RECEP_F3_4"/>
    <property type="match status" value="1"/>
</dbReference>
<feature type="transmembrane region" description="Helical" evidence="12">
    <location>
        <begin position="780"/>
        <end position="802"/>
    </location>
</feature>
<evidence type="ECO:0000256" key="3">
    <source>
        <dbReference type="ARBA" id="ARBA00022475"/>
    </source>
</evidence>
<dbReference type="PANTHER" id="PTHR24061">
    <property type="entry name" value="CALCIUM-SENSING RECEPTOR-RELATED"/>
    <property type="match status" value="1"/>
</dbReference>
<dbReference type="PRINTS" id="PR01535">
    <property type="entry name" value="VOMERONASL2R"/>
</dbReference>
<evidence type="ECO:0000256" key="9">
    <source>
        <dbReference type="ARBA" id="ARBA00023170"/>
    </source>
</evidence>
<dbReference type="InterPro" id="IPR038550">
    <property type="entry name" value="GPCR_3_9-Cys_sf"/>
</dbReference>
<keyword evidence="7" id="KW-0297">G-protein coupled receptor</keyword>
<dbReference type="GO" id="GO:0004930">
    <property type="term" value="F:G protein-coupled receptor activity"/>
    <property type="evidence" value="ECO:0007669"/>
    <property type="project" value="UniProtKB-KW"/>
</dbReference>
<dbReference type="InterPro" id="IPR001828">
    <property type="entry name" value="ANF_lig-bd_rcpt"/>
</dbReference>
<evidence type="ECO:0000256" key="7">
    <source>
        <dbReference type="ARBA" id="ARBA00023040"/>
    </source>
</evidence>
<name>A0AA97K8B6_EUBMA</name>
<protein>
    <submittedName>
        <fullName evidence="15">Extracellular calcium-sensing receptor-like</fullName>
    </submittedName>
</protein>
<keyword evidence="5" id="KW-0732">Signal</keyword>
<evidence type="ECO:0000256" key="6">
    <source>
        <dbReference type="ARBA" id="ARBA00022989"/>
    </source>
</evidence>
<evidence type="ECO:0000256" key="11">
    <source>
        <dbReference type="ARBA" id="ARBA00023224"/>
    </source>
</evidence>
<dbReference type="FunFam" id="2.10.50.30:FF:000002">
    <property type="entry name" value="Vomeronasal 2 receptor, h1"/>
    <property type="match status" value="1"/>
</dbReference>
<feature type="transmembrane region" description="Helical" evidence="12">
    <location>
        <begin position="736"/>
        <end position="754"/>
    </location>
</feature>
<feature type="transmembrane region" description="Helical" evidence="12">
    <location>
        <begin position="691"/>
        <end position="715"/>
    </location>
</feature>
<dbReference type="Pfam" id="PF07562">
    <property type="entry name" value="NCD3G"/>
    <property type="match status" value="1"/>
</dbReference>
<dbReference type="KEGG" id="emc:129339771"/>
<evidence type="ECO:0000313" key="14">
    <source>
        <dbReference type="Proteomes" id="UP001190640"/>
    </source>
</evidence>
<dbReference type="FunFam" id="3.40.50.2300:FF:000016">
    <property type="entry name" value="Taste 1 receptor member 2"/>
    <property type="match status" value="1"/>
</dbReference>
<keyword evidence="14" id="KW-1185">Reference proteome</keyword>
<evidence type="ECO:0000256" key="2">
    <source>
        <dbReference type="ARBA" id="ARBA00007242"/>
    </source>
</evidence>
<keyword evidence="11" id="KW-0807">Transducer</keyword>
<dbReference type="PRINTS" id="PR00248">
    <property type="entry name" value="GPCRMGR"/>
</dbReference>
<dbReference type="InterPro" id="IPR028082">
    <property type="entry name" value="Peripla_BP_I"/>
</dbReference>
<accession>A0AA97K8B6</accession>
<evidence type="ECO:0000256" key="1">
    <source>
        <dbReference type="ARBA" id="ARBA00004651"/>
    </source>
</evidence>
<keyword evidence="10" id="KW-0325">Glycoprotein</keyword>
<dbReference type="GO" id="GO:0005886">
    <property type="term" value="C:plasma membrane"/>
    <property type="evidence" value="ECO:0007669"/>
    <property type="project" value="UniProtKB-SubCell"/>
</dbReference>
<dbReference type="PANTHER" id="PTHR24061:SF0">
    <property type="entry name" value="C-FAMILY ODORANT RECEPTOR OLFCT1"/>
    <property type="match status" value="1"/>
</dbReference>
<feature type="transmembrane region" description="Helical" evidence="12">
    <location>
        <begin position="621"/>
        <end position="646"/>
    </location>
</feature>
<evidence type="ECO:0000256" key="8">
    <source>
        <dbReference type="ARBA" id="ARBA00023136"/>
    </source>
</evidence>